<name>A0A9Q3CIV7_9BASI</name>
<accession>A0A9Q3CIV7</accession>
<evidence type="ECO:0000256" key="2">
    <source>
        <dbReference type="SAM" id="Phobius"/>
    </source>
</evidence>
<reference evidence="3" key="1">
    <citation type="submission" date="2021-03" db="EMBL/GenBank/DDBJ databases">
        <title>Draft genome sequence of rust myrtle Austropuccinia psidii MF-1, a brazilian biotype.</title>
        <authorList>
            <person name="Quecine M.C."/>
            <person name="Pachon D.M.R."/>
            <person name="Bonatelli M.L."/>
            <person name="Correr F.H."/>
            <person name="Franceschini L.M."/>
            <person name="Leite T.F."/>
            <person name="Margarido G.R.A."/>
            <person name="Almeida C.A."/>
            <person name="Ferrarezi J.A."/>
            <person name="Labate C.A."/>
        </authorList>
    </citation>
    <scope>NUCLEOTIDE SEQUENCE</scope>
    <source>
        <strain evidence="3">MF-1</strain>
    </source>
</reference>
<organism evidence="3 4">
    <name type="scientific">Austropuccinia psidii MF-1</name>
    <dbReference type="NCBI Taxonomy" id="1389203"/>
    <lineage>
        <taxon>Eukaryota</taxon>
        <taxon>Fungi</taxon>
        <taxon>Dikarya</taxon>
        <taxon>Basidiomycota</taxon>
        <taxon>Pucciniomycotina</taxon>
        <taxon>Pucciniomycetes</taxon>
        <taxon>Pucciniales</taxon>
        <taxon>Sphaerophragmiaceae</taxon>
        <taxon>Austropuccinia</taxon>
    </lineage>
</organism>
<dbReference type="PANTHER" id="PTHR37848">
    <property type="entry name" value="EXPRESSED PROTEIN"/>
    <property type="match status" value="1"/>
</dbReference>
<protein>
    <submittedName>
        <fullName evidence="3">Uncharacterized protein</fullName>
    </submittedName>
</protein>
<feature type="compositionally biased region" description="Polar residues" evidence="1">
    <location>
        <begin position="1"/>
        <end position="14"/>
    </location>
</feature>
<proteinExistence type="predicted"/>
<comment type="caution">
    <text evidence="3">The sequence shown here is derived from an EMBL/GenBank/DDBJ whole genome shotgun (WGS) entry which is preliminary data.</text>
</comment>
<gene>
    <name evidence="3" type="ORF">O181_023478</name>
</gene>
<sequence length="472" mass="54566">MSKSKISIENSENFIQPPAYSTDPSPSSNIVLPSPSTHDDRSHSQSHKLKSNPADSSALDIAAQPQDIIEAQPPEFSLYRASYTTDSLGNITSHDPHLNSDGEALCRFILLHISAPPSLFVKLSGSHEEVRLETTSESVNGRTEYQTREQRQTVTDFSFSIQIPSEHALDHNIRRLYVVSDGQVVGRGGHWRERGRWENGRDLKMLQEANGTWTSQLPSRQTAKVNCKERRRSDKINQQTASHGYPPFIPPWWFPNHMFSTEPTRPPDELLGPNWQYERSKTFDSLFKQGYYLHRPSDQRDLVRTETELRQWCDDYCNSKKHLKQFTVQKIIFGWDLAMLENELLKWLRELPHLRATHFSVEFHHTSSKIVVRPVNSLSKLFSLSGFYKFMLTITLIYPIIWLIRYLVLGVEYDVVRVAYPLVYWQTNNEHDQLDRSAASKLVLKGQTERNWFLANQARIAQACRDRKMGVL</sequence>
<dbReference type="EMBL" id="AVOT02007374">
    <property type="protein sequence ID" value="MBW0483763.1"/>
    <property type="molecule type" value="Genomic_DNA"/>
</dbReference>
<dbReference type="PANTHER" id="PTHR37848:SF1">
    <property type="entry name" value="SUN DOMAIN-CONTAINING PROTEIN"/>
    <property type="match status" value="1"/>
</dbReference>
<dbReference type="Proteomes" id="UP000765509">
    <property type="component" value="Unassembled WGS sequence"/>
</dbReference>
<evidence type="ECO:0000313" key="3">
    <source>
        <dbReference type="EMBL" id="MBW0483763.1"/>
    </source>
</evidence>
<dbReference type="OrthoDB" id="203796at2759"/>
<keyword evidence="2" id="KW-1133">Transmembrane helix</keyword>
<feature type="region of interest" description="Disordered" evidence="1">
    <location>
        <begin position="1"/>
        <end position="56"/>
    </location>
</feature>
<evidence type="ECO:0000256" key="1">
    <source>
        <dbReference type="SAM" id="MobiDB-lite"/>
    </source>
</evidence>
<keyword evidence="2" id="KW-0812">Transmembrane</keyword>
<dbReference type="AlphaFoldDB" id="A0A9Q3CIV7"/>
<keyword evidence="4" id="KW-1185">Reference proteome</keyword>
<evidence type="ECO:0000313" key="4">
    <source>
        <dbReference type="Proteomes" id="UP000765509"/>
    </source>
</evidence>
<keyword evidence="2" id="KW-0472">Membrane</keyword>
<feature type="transmembrane region" description="Helical" evidence="2">
    <location>
        <begin position="387"/>
        <end position="408"/>
    </location>
</feature>
<feature type="compositionally biased region" description="Polar residues" evidence="1">
    <location>
        <begin position="22"/>
        <end position="36"/>
    </location>
</feature>